<evidence type="ECO:0000259" key="1">
    <source>
        <dbReference type="PROSITE" id="PS51750"/>
    </source>
</evidence>
<gene>
    <name evidence="2" type="ORF">I6I38_15455</name>
</gene>
<dbReference type="Pfam" id="PF02498">
    <property type="entry name" value="Bro-N"/>
    <property type="match status" value="1"/>
</dbReference>
<reference evidence="2 3" key="1">
    <citation type="submission" date="2021-01" db="EMBL/GenBank/DDBJ databases">
        <title>FDA dAtabase for Regulatory Grade micrObial Sequences (FDA-ARGOS): Supporting development and validation of Infectious Disease Dx tests.</title>
        <authorList>
            <person name="Blissenbach B."/>
            <person name="Krut O."/>
            <person name="Tallon L."/>
            <person name="Sadzewicz L."/>
            <person name="Zhao X."/>
            <person name="Boylan J."/>
            <person name="Ott S."/>
            <person name="Bowen H."/>
            <person name="Vavikolanu K."/>
            <person name="Mehta A."/>
            <person name="Aluvathingal J."/>
            <person name="Nadendla S."/>
            <person name="Yan Y."/>
            <person name="Sichtig H."/>
        </authorList>
    </citation>
    <scope>NUCLEOTIDE SEQUENCE [LARGE SCALE GENOMIC DNA]</scope>
    <source>
        <strain evidence="2 3">FDAARGOS_1081</strain>
    </source>
</reference>
<accession>A0ABX7CZG9</accession>
<dbReference type="EMBL" id="CP068148">
    <property type="protein sequence ID" value="QQU53729.1"/>
    <property type="molecule type" value="Genomic_DNA"/>
</dbReference>
<name>A0ABX7CZG9_SERLI</name>
<dbReference type="PROSITE" id="PS51750">
    <property type="entry name" value="BRO_N"/>
    <property type="match status" value="1"/>
</dbReference>
<feature type="domain" description="Bro-N" evidence="1">
    <location>
        <begin position="21"/>
        <end position="138"/>
    </location>
</feature>
<proteinExistence type="predicted"/>
<dbReference type="SMART" id="SM01040">
    <property type="entry name" value="Bro-N"/>
    <property type="match status" value="1"/>
</dbReference>
<dbReference type="Proteomes" id="UP000595237">
    <property type="component" value="Chromosome"/>
</dbReference>
<evidence type="ECO:0000313" key="2">
    <source>
        <dbReference type="EMBL" id="QQU53729.1"/>
    </source>
</evidence>
<evidence type="ECO:0000313" key="3">
    <source>
        <dbReference type="Proteomes" id="UP000595237"/>
    </source>
</evidence>
<sequence>MKLKSTAILGRAPTHPEFTSGANIAELKFHDQVVIPFDNGDAKIWFTAEQLAKLLGYADVKQVNKIFQRHKEEFTESMTTKVTVSDKSMSYGELTKEVRLFSLRGAHLIGMLSRTKIARELRIWLLDLAEQESSAPQGGARHTIEQMRNIVAAAWKASDEDSSDAGRRLRKRQDDLPELLKAERLVDAMGQIPFDLIGGGKKEVLP</sequence>
<keyword evidence="3" id="KW-1185">Reference proteome</keyword>
<dbReference type="InterPro" id="IPR003497">
    <property type="entry name" value="BRO_N_domain"/>
</dbReference>
<dbReference type="RefSeq" id="WP_201895519.1">
    <property type="nucleotide sequence ID" value="NZ_CP068148.1"/>
</dbReference>
<protein>
    <recommendedName>
        <fullName evidence="1">Bro-N domain-containing protein</fullName>
    </recommendedName>
</protein>
<organism evidence="2 3">
    <name type="scientific">Serratia liquefaciens</name>
    <dbReference type="NCBI Taxonomy" id="614"/>
    <lineage>
        <taxon>Bacteria</taxon>
        <taxon>Pseudomonadati</taxon>
        <taxon>Pseudomonadota</taxon>
        <taxon>Gammaproteobacteria</taxon>
        <taxon>Enterobacterales</taxon>
        <taxon>Yersiniaceae</taxon>
        <taxon>Serratia</taxon>
    </lineage>
</organism>